<gene>
    <name evidence="2" type="ORF">ACFQMN_12555</name>
</gene>
<comment type="caution">
    <text evidence="2">The sequence shown here is derived from an EMBL/GenBank/DDBJ whole genome shotgun (WGS) entry which is preliminary data.</text>
</comment>
<keyword evidence="3" id="KW-1185">Reference proteome</keyword>
<sequence length="243" mass="28168">MFVNATTLEKLTLQATDGEMGKIKDLYFDESSYTIRYLTFESKKWFPDQVIYLSPSAVEEVDLEKQLITVNHSRDELSEGAGVKEEAEMTPEREEELASRMNWSQYWVQQEKRGDETSSLGTAGPKTQQNRQLRSINHLKGIFNRANVVAEDGIVGPISDAVIEIDSWNVRYFQVDCGTWSTHPLALISPDWITDTEWDEGRFRVDLTLNEIEEGPIYKKGDPITREFELKLYQNYKKSFYWT</sequence>
<dbReference type="InterPro" id="IPR014747">
    <property type="entry name" value="Bac_photo_RC_H_C"/>
</dbReference>
<name>A0ABW2K4N5_9BACI</name>
<evidence type="ECO:0000313" key="3">
    <source>
        <dbReference type="Proteomes" id="UP001596494"/>
    </source>
</evidence>
<dbReference type="Gene3D" id="3.90.50.10">
    <property type="entry name" value="Photosynthetic Reaction Center, subunit H, domain 2"/>
    <property type="match status" value="2"/>
</dbReference>
<organism evidence="2 3">
    <name type="scientific">Halobacillus campisalis</name>
    <dbReference type="NCBI Taxonomy" id="435909"/>
    <lineage>
        <taxon>Bacteria</taxon>
        <taxon>Bacillati</taxon>
        <taxon>Bacillota</taxon>
        <taxon>Bacilli</taxon>
        <taxon>Bacillales</taxon>
        <taxon>Bacillaceae</taxon>
        <taxon>Halobacillus</taxon>
    </lineage>
</organism>
<dbReference type="EMBL" id="JBHTBY010000011">
    <property type="protein sequence ID" value="MFC7321709.1"/>
    <property type="molecule type" value="Genomic_DNA"/>
</dbReference>
<dbReference type="SUPFAM" id="SSF50346">
    <property type="entry name" value="PRC-barrel domain"/>
    <property type="match status" value="2"/>
</dbReference>
<dbReference type="InterPro" id="IPR011033">
    <property type="entry name" value="PRC_barrel-like_sf"/>
</dbReference>
<protein>
    <submittedName>
        <fullName evidence="2">PRC-barrel domain-containing protein</fullName>
    </submittedName>
</protein>
<evidence type="ECO:0000259" key="1">
    <source>
        <dbReference type="Pfam" id="PF05239"/>
    </source>
</evidence>
<evidence type="ECO:0000313" key="2">
    <source>
        <dbReference type="EMBL" id="MFC7321709.1"/>
    </source>
</evidence>
<dbReference type="Pfam" id="PF05239">
    <property type="entry name" value="PRC"/>
    <property type="match status" value="1"/>
</dbReference>
<proteinExistence type="predicted"/>
<dbReference type="RefSeq" id="WP_289216577.1">
    <property type="nucleotide sequence ID" value="NZ_JAPVRC010000007.1"/>
</dbReference>
<dbReference type="Proteomes" id="UP001596494">
    <property type="component" value="Unassembled WGS sequence"/>
</dbReference>
<reference evidence="3" key="1">
    <citation type="journal article" date="2019" name="Int. J. Syst. Evol. Microbiol.">
        <title>The Global Catalogue of Microorganisms (GCM) 10K type strain sequencing project: providing services to taxonomists for standard genome sequencing and annotation.</title>
        <authorList>
            <consortium name="The Broad Institute Genomics Platform"/>
            <consortium name="The Broad Institute Genome Sequencing Center for Infectious Disease"/>
            <person name="Wu L."/>
            <person name="Ma J."/>
        </authorList>
    </citation>
    <scope>NUCLEOTIDE SEQUENCE [LARGE SCALE GENOMIC DNA]</scope>
    <source>
        <strain evidence="3">CCUG 73951</strain>
    </source>
</reference>
<accession>A0ABW2K4N5</accession>
<feature type="domain" description="PRC-barrel" evidence="1">
    <location>
        <begin position="14"/>
        <end position="76"/>
    </location>
</feature>
<dbReference type="InterPro" id="IPR027275">
    <property type="entry name" value="PRC-brl_dom"/>
</dbReference>